<evidence type="ECO:0000313" key="16">
    <source>
        <dbReference type="EMBL" id="ARU15984.1"/>
    </source>
</evidence>
<keyword evidence="9 14" id="KW-1133">Transmembrane helix</keyword>
<dbReference type="InterPro" id="IPR016174">
    <property type="entry name" value="Di-haem_cyt_TM"/>
</dbReference>
<dbReference type="RefSeq" id="WP_066844480.1">
    <property type="nucleotide sequence ID" value="NZ_CP019602.1"/>
</dbReference>
<dbReference type="AlphaFoldDB" id="A0A1Z1FB56"/>
<keyword evidence="4" id="KW-1003">Cell membrane</keyword>
<feature type="transmembrane region" description="Helical" evidence="14">
    <location>
        <begin position="159"/>
        <end position="179"/>
    </location>
</feature>
<dbReference type="Proteomes" id="UP000195807">
    <property type="component" value="Chromosome"/>
</dbReference>
<keyword evidence="10" id="KW-0408">Iron</keyword>
<evidence type="ECO:0000256" key="1">
    <source>
        <dbReference type="ARBA" id="ARBA00001970"/>
    </source>
</evidence>
<gene>
    <name evidence="16" type="ORF">A9D14_07015</name>
</gene>
<protein>
    <submittedName>
        <fullName evidence="16">Cytochrome B</fullName>
    </submittedName>
</protein>
<feature type="region of interest" description="Disordered" evidence="13">
    <location>
        <begin position="200"/>
        <end position="223"/>
    </location>
</feature>
<dbReference type="GO" id="GO:0022904">
    <property type="term" value="P:respiratory electron transport chain"/>
    <property type="evidence" value="ECO:0007669"/>
    <property type="project" value="InterPro"/>
</dbReference>
<feature type="transmembrane region" description="Helical" evidence="14">
    <location>
        <begin position="96"/>
        <end position="119"/>
    </location>
</feature>
<evidence type="ECO:0000256" key="5">
    <source>
        <dbReference type="ARBA" id="ARBA00022617"/>
    </source>
</evidence>
<evidence type="ECO:0000256" key="3">
    <source>
        <dbReference type="ARBA" id="ARBA00022448"/>
    </source>
</evidence>
<dbReference type="KEGG" id="cman:A9D14_07015"/>
<comment type="similarity">
    <text evidence="12">Belongs to the cytochrome b561 family.</text>
</comment>
<dbReference type="SUPFAM" id="SSF81342">
    <property type="entry name" value="Transmembrane di-heme cytochromes"/>
    <property type="match status" value="1"/>
</dbReference>
<evidence type="ECO:0000256" key="8">
    <source>
        <dbReference type="ARBA" id="ARBA00022982"/>
    </source>
</evidence>
<accession>A0A1Z1FB56</accession>
<dbReference type="InterPro" id="IPR011577">
    <property type="entry name" value="Cyt_b561_bac/Ni-Hgenase"/>
</dbReference>
<evidence type="ECO:0000256" key="12">
    <source>
        <dbReference type="ARBA" id="ARBA00037975"/>
    </source>
</evidence>
<keyword evidence="8" id="KW-0249">Electron transport</keyword>
<dbReference type="GO" id="GO:0046872">
    <property type="term" value="F:metal ion binding"/>
    <property type="evidence" value="ECO:0007669"/>
    <property type="project" value="UniProtKB-KW"/>
</dbReference>
<evidence type="ECO:0000259" key="15">
    <source>
        <dbReference type="Pfam" id="PF01292"/>
    </source>
</evidence>
<dbReference type="PANTHER" id="PTHR30529">
    <property type="entry name" value="CYTOCHROME B561"/>
    <property type="match status" value="1"/>
</dbReference>
<keyword evidence="17" id="KW-1185">Reference proteome</keyword>
<reference evidence="16 17" key="1">
    <citation type="submission" date="2017-01" db="EMBL/GenBank/DDBJ databases">
        <title>Complete genome sequence of esterase-producing bacterium Croceicoccus marinus E4A9.</title>
        <authorList>
            <person name="Wu Y.-H."/>
            <person name="Cheng H."/>
            <person name="Xu L."/>
            <person name="Huo Y.-Y."/>
            <person name="Wang C.-S."/>
            <person name="Xu X.-W."/>
        </authorList>
    </citation>
    <scope>NUCLEOTIDE SEQUENCE [LARGE SCALE GENOMIC DNA]</scope>
    <source>
        <strain evidence="16 17">E4A9</strain>
    </source>
</reference>
<keyword evidence="5" id="KW-0349">Heme</keyword>
<dbReference type="Pfam" id="PF01292">
    <property type="entry name" value="Ni_hydr_CYTB"/>
    <property type="match status" value="1"/>
</dbReference>
<dbReference type="GO" id="GO:0020037">
    <property type="term" value="F:heme binding"/>
    <property type="evidence" value="ECO:0007669"/>
    <property type="project" value="TreeGrafter"/>
</dbReference>
<dbReference type="GO" id="GO:0009055">
    <property type="term" value="F:electron transfer activity"/>
    <property type="evidence" value="ECO:0007669"/>
    <property type="project" value="InterPro"/>
</dbReference>
<comment type="subcellular location">
    <subcellularLocation>
        <location evidence="2">Cell membrane</location>
        <topology evidence="2">Multi-pass membrane protein</topology>
    </subcellularLocation>
</comment>
<evidence type="ECO:0000313" key="17">
    <source>
        <dbReference type="Proteomes" id="UP000195807"/>
    </source>
</evidence>
<evidence type="ECO:0000256" key="13">
    <source>
        <dbReference type="SAM" id="MobiDB-lite"/>
    </source>
</evidence>
<dbReference type="EMBL" id="CP019602">
    <property type="protein sequence ID" value="ARU15984.1"/>
    <property type="molecule type" value="Genomic_DNA"/>
</dbReference>
<evidence type="ECO:0000256" key="10">
    <source>
        <dbReference type="ARBA" id="ARBA00023004"/>
    </source>
</evidence>
<dbReference type="PANTHER" id="PTHR30529:SF1">
    <property type="entry name" value="CYTOCHROME B561 HOMOLOG 2"/>
    <property type="match status" value="1"/>
</dbReference>
<evidence type="ECO:0000256" key="4">
    <source>
        <dbReference type="ARBA" id="ARBA00022475"/>
    </source>
</evidence>
<dbReference type="Gene3D" id="1.20.950.20">
    <property type="entry name" value="Transmembrane di-heme cytochromes, Chain C"/>
    <property type="match status" value="1"/>
</dbReference>
<evidence type="ECO:0000256" key="6">
    <source>
        <dbReference type="ARBA" id="ARBA00022692"/>
    </source>
</evidence>
<sequence>MIEPLRKWADRYRSRGKYTPVGTSFHWIMAAMVVVQLVSGWTMQRELVGEDKIAAYGFHSQLGLAILLLGALRLLWRLMVPGPINDADAPGVASTVAHIIHFIFYGLFVLLPLSGWALWSALQPSQPLYLAGLVPVPLMPFQDFSPELSEWAMRTALNVHVFCVVVLSLLVPAHALAAIKHHFWDRDDVLEGMLPEVPDTEWHPGGPRYSPPAPAPPHRSTGG</sequence>
<feature type="domain" description="Cytochrome b561 bacterial/Ni-hydrogenase" evidence="15">
    <location>
        <begin position="18"/>
        <end position="195"/>
    </location>
</feature>
<dbReference type="STRING" id="450378.GCA_001661675_01403"/>
<proteinExistence type="inferred from homology"/>
<evidence type="ECO:0000256" key="9">
    <source>
        <dbReference type="ARBA" id="ARBA00022989"/>
    </source>
</evidence>
<comment type="cofactor">
    <cofactor evidence="1">
        <name>heme b</name>
        <dbReference type="ChEBI" id="CHEBI:60344"/>
    </cofactor>
</comment>
<organism evidence="16 17">
    <name type="scientific">Croceicoccus marinus</name>
    <dbReference type="NCBI Taxonomy" id="450378"/>
    <lineage>
        <taxon>Bacteria</taxon>
        <taxon>Pseudomonadati</taxon>
        <taxon>Pseudomonadota</taxon>
        <taxon>Alphaproteobacteria</taxon>
        <taxon>Sphingomonadales</taxon>
        <taxon>Erythrobacteraceae</taxon>
        <taxon>Croceicoccus</taxon>
    </lineage>
</organism>
<keyword evidence="6 14" id="KW-0812">Transmembrane</keyword>
<evidence type="ECO:0000256" key="7">
    <source>
        <dbReference type="ARBA" id="ARBA00022723"/>
    </source>
</evidence>
<name>A0A1Z1FB56_9SPHN</name>
<feature type="transmembrane region" description="Helical" evidence="14">
    <location>
        <begin position="53"/>
        <end position="76"/>
    </location>
</feature>
<feature type="transmembrane region" description="Helical" evidence="14">
    <location>
        <begin position="21"/>
        <end position="41"/>
    </location>
</feature>
<evidence type="ECO:0000256" key="11">
    <source>
        <dbReference type="ARBA" id="ARBA00023136"/>
    </source>
</evidence>
<evidence type="ECO:0000256" key="14">
    <source>
        <dbReference type="SAM" id="Phobius"/>
    </source>
</evidence>
<dbReference type="InterPro" id="IPR052168">
    <property type="entry name" value="Cytochrome_b561_oxidase"/>
</dbReference>
<evidence type="ECO:0000256" key="2">
    <source>
        <dbReference type="ARBA" id="ARBA00004651"/>
    </source>
</evidence>
<keyword evidence="11 14" id="KW-0472">Membrane</keyword>
<dbReference type="GO" id="GO:0005886">
    <property type="term" value="C:plasma membrane"/>
    <property type="evidence" value="ECO:0007669"/>
    <property type="project" value="UniProtKB-SubCell"/>
</dbReference>
<keyword evidence="7" id="KW-0479">Metal-binding</keyword>
<keyword evidence="3" id="KW-0813">Transport</keyword>